<evidence type="ECO:0000256" key="7">
    <source>
        <dbReference type="ARBA" id="ARBA00022676"/>
    </source>
</evidence>
<dbReference type="AlphaFoldDB" id="A0A218P3S9"/>
<evidence type="ECO:0000259" key="21">
    <source>
        <dbReference type="Pfam" id="PF21618"/>
    </source>
</evidence>
<organism evidence="22 23">
    <name type="scientific">Thermococcus celer Vu 13 = JCM 8558</name>
    <dbReference type="NCBI Taxonomy" id="1293037"/>
    <lineage>
        <taxon>Archaea</taxon>
        <taxon>Methanobacteriati</taxon>
        <taxon>Methanobacteriota</taxon>
        <taxon>Thermococci</taxon>
        <taxon>Thermococcales</taxon>
        <taxon>Thermococcaceae</taxon>
        <taxon>Thermococcus</taxon>
    </lineage>
</organism>
<keyword evidence="14" id="KW-0464">Manganese</keyword>
<evidence type="ECO:0000256" key="11">
    <source>
        <dbReference type="ARBA" id="ARBA00022842"/>
    </source>
</evidence>
<evidence type="ECO:0000313" key="23">
    <source>
        <dbReference type="Proteomes" id="UP000197156"/>
    </source>
</evidence>
<feature type="domain" description="Oligosaccharyl transferase peripheral 1" evidence="21">
    <location>
        <begin position="719"/>
        <end position="817"/>
    </location>
</feature>
<feature type="transmembrane region" description="Helical" evidence="18">
    <location>
        <begin position="435"/>
        <end position="454"/>
    </location>
</feature>
<feature type="transmembrane region" description="Helical" evidence="18">
    <location>
        <begin position="229"/>
        <end position="247"/>
    </location>
</feature>
<evidence type="ECO:0000313" key="22">
    <source>
        <dbReference type="EMBL" id="ASI99584.1"/>
    </source>
</evidence>
<evidence type="ECO:0000256" key="13">
    <source>
        <dbReference type="ARBA" id="ARBA00023136"/>
    </source>
</evidence>
<dbReference type="PANTHER" id="PTHR13872">
    <property type="entry name" value="DOLICHYL-DIPHOSPHOOLIGOSACCHARIDE--PROTEIN GLYCOSYLTRANSFERASE SUBUNIT"/>
    <property type="match status" value="1"/>
</dbReference>
<keyword evidence="12 18" id="KW-1133">Transmembrane helix</keyword>
<dbReference type="GeneID" id="33324786"/>
<comment type="similarity">
    <text evidence="5">Belongs to the STT3 family.</text>
</comment>
<evidence type="ECO:0000256" key="4">
    <source>
        <dbReference type="ARBA" id="ARBA00004922"/>
    </source>
</evidence>
<feature type="transmembrane region" description="Helical" evidence="18">
    <location>
        <begin position="380"/>
        <end position="399"/>
    </location>
</feature>
<evidence type="ECO:0000256" key="8">
    <source>
        <dbReference type="ARBA" id="ARBA00022679"/>
    </source>
</evidence>
<gene>
    <name evidence="22" type="ORF">A3L02_08450</name>
</gene>
<name>A0A218P3S9_THECE</name>
<comment type="cofactor">
    <cofactor evidence="1">
        <name>Mn(2+)</name>
        <dbReference type="ChEBI" id="CHEBI:29035"/>
    </cofactor>
</comment>
<dbReference type="EC" id="2.4.99.21" evidence="6"/>
<dbReference type="GO" id="GO:0046872">
    <property type="term" value="F:metal ion binding"/>
    <property type="evidence" value="ECO:0007669"/>
    <property type="project" value="UniProtKB-KW"/>
</dbReference>
<feature type="transmembrane region" description="Helical" evidence="18">
    <location>
        <begin position="178"/>
        <end position="195"/>
    </location>
</feature>
<feature type="transmembrane region" description="Helical" evidence="18">
    <location>
        <begin position="32"/>
        <end position="49"/>
    </location>
</feature>
<protein>
    <recommendedName>
        <fullName evidence="6">dolichyl-phosphooligosaccharide-protein glycotransferase</fullName>
        <ecNumber evidence="6">2.4.99.21</ecNumber>
    </recommendedName>
    <alternativeName>
        <fullName evidence="15">Oligosaccharyl transferase</fullName>
    </alternativeName>
</protein>
<proteinExistence type="inferred from homology"/>
<dbReference type="Pfam" id="PF18246">
    <property type="entry name" value="OST_IS"/>
    <property type="match status" value="1"/>
</dbReference>
<feature type="domain" description="Oligosaccharyltransferase insert" evidence="20">
    <location>
        <begin position="621"/>
        <end position="672"/>
    </location>
</feature>
<keyword evidence="23" id="KW-1185">Reference proteome</keyword>
<dbReference type="InterPro" id="IPR048858">
    <property type="entry name" value="OST_P1"/>
</dbReference>
<evidence type="ECO:0000256" key="3">
    <source>
        <dbReference type="ARBA" id="ARBA00004651"/>
    </source>
</evidence>
<dbReference type="InterPro" id="IPR003674">
    <property type="entry name" value="Oligo_trans_STT3"/>
</dbReference>
<dbReference type="Gene3D" id="2.60.40.3020">
    <property type="match status" value="1"/>
</dbReference>
<dbReference type="Gene3D" id="3.40.50.12610">
    <property type="match status" value="1"/>
</dbReference>
<evidence type="ECO:0000256" key="6">
    <source>
        <dbReference type="ARBA" id="ARBA00012602"/>
    </source>
</evidence>
<evidence type="ECO:0000259" key="20">
    <source>
        <dbReference type="Pfam" id="PF18246"/>
    </source>
</evidence>
<keyword evidence="13 18" id="KW-0472">Membrane</keyword>
<keyword evidence="11" id="KW-0460">Magnesium</keyword>
<dbReference type="InterPro" id="IPR041530">
    <property type="entry name" value="OST_IS"/>
</dbReference>
<evidence type="ECO:0000259" key="19">
    <source>
        <dbReference type="Pfam" id="PF18235"/>
    </source>
</evidence>
<dbReference type="UniPathway" id="UPA00378"/>
<dbReference type="RefSeq" id="WP_088863505.1">
    <property type="nucleotide sequence ID" value="NZ_CP014854.1"/>
</dbReference>
<dbReference type="Proteomes" id="UP000197156">
    <property type="component" value="Chromosome"/>
</dbReference>
<feature type="region of interest" description="Disordered" evidence="17">
    <location>
        <begin position="1"/>
        <end position="21"/>
    </location>
</feature>
<feature type="transmembrane region" description="Helical" evidence="18">
    <location>
        <begin position="317"/>
        <end position="337"/>
    </location>
</feature>
<feature type="transmembrane region" description="Helical" evidence="18">
    <location>
        <begin position="150"/>
        <end position="166"/>
    </location>
</feature>
<dbReference type="Gene3D" id="2.60.40.3030">
    <property type="match status" value="1"/>
</dbReference>
<reference evidence="22 23" key="1">
    <citation type="submission" date="2016-03" db="EMBL/GenBank/DDBJ databases">
        <title>Complete genome sequence of Thermococcus celer.</title>
        <authorList>
            <person name="Oger P.M."/>
        </authorList>
    </citation>
    <scope>NUCLEOTIDE SEQUENCE [LARGE SCALE GENOMIC DNA]</scope>
    <source>
        <strain evidence="22 23">Vu 13</strain>
    </source>
</reference>
<evidence type="ECO:0000256" key="18">
    <source>
        <dbReference type="SAM" id="Phobius"/>
    </source>
</evidence>
<dbReference type="Pfam" id="PF18235">
    <property type="entry name" value="OST_P2"/>
    <property type="match status" value="1"/>
</dbReference>
<comment type="pathway">
    <text evidence="4">Protein modification; protein glycosylation.</text>
</comment>
<feature type="transmembrane region" description="Helical" evidence="18">
    <location>
        <begin position="207"/>
        <end position="223"/>
    </location>
</feature>
<dbReference type="PANTHER" id="PTHR13872:SF1">
    <property type="entry name" value="DOLICHYL-DIPHOSPHOOLIGOSACCHARIDE--PROTEIN GLYCOSYLTRANSFERASE SUBUNIT STT3B"/>
    <property type="match status" value="1"/>
</dbReference>
<feature type="transmembrane region" description="Helical" evidence="18">
    <location>
        <begin position="259"/>
        <end position="278"/>
    </location>
</feature>
<comment type="cofactor">
    <cofactor evidence="2">
        <name>Mg(2+)</name>
        <dbReference type="ChEBI" id="CHEBI:18420"/>
    </cofactor>
</comment>
<sequence length="960" mass="108952">MVKTKVKEKRAEDKKRKKKDGNPSLSKYYDRFKAYGLPLIALLLAYWGFRIRNITSNYKTFLDPDTFFHYEMYKQAITHWIPKYFAYANPPTGIKAGGYLGLYTVQAAFYKMVSVFGYSQLGAFKLWPPFVGAVTILTAYFVGKKLHSDWAGLWTAAFMAFSYANFSKTYSGNNRGEGPFMMFFFLTVFLLMAYLDEKDWNPKKITSGFFFLVTSLLYMAVWTGSTFGVSILLLFAGTTVLVYFIFGQMESLKRFTLDFFPLFGLSLLLGWGLSYTGFIGIKWFLLFAIEVFVALTVLAGIMLYGERFGLNYSDKKHRFAVVTAIAIAGFLGFYAYLGSDLTKFLGAATQSNPLYQTVAELAKTNWKTIASYYSVKSKDAMVFILSLLGFAIVGLRFVRKLARNDPTGHKEIFLVAYYLGSLYLLLLAVRFVFQASGAILLLAGVGVGEIFIFVEEMRESVTTKALYAILLMLLFVPLPLISAQYMGIMARSTAKAQGSVPSDWVETLNWLKNNSNPLDSATSWWDYGYWIESSLLSHRRSATDGGHAYDRRYIVADFFSHYGNESEQDFEAWELNYLITWQQDIYKFNAISYLGGAITYGEYKNNPMFQVLPAQYIQYANESGKTVVYINTGNHAYQPALTIDLTRGRIIQGRGDIPYVLYIFSGYGLLAYQKIAFSNFVRLAFRIPFSFEQWDAQKLFANFKLVHASGGVSIYKFRPFAVYRIDRFENGTWKAFYSTLSGGKLPLGEQRLRLWISAFGRDVKNATLIFEAYNGSVIVKREVLAENLNMDHLNETPVEVNLTVPNATSYRFVLVQDGPVGVLDGPVYVNGKDVSPSYVLGEGKSGELKLTAAFREERVVDLYLRASVVYYVAPNGKDIYQEKFYLEPHQDIIAYVPVKKAINVKAGDNEITVEASMPEGVFENYINQLYEKYGKDKVVIVRKRVEPVFITEKGYVVWEG</sequence>
<evidence type="ECO:0000256" key="17">
    <source>
        <dbReference type="SAM" id="MobiDB-lite"/>
    </source>
</evidence>
<dbReference type="OrthoDB" id="82393at2157"/>
<feature type="domain" description="Oligosaccharyltransferase peripheral 2" evidence="19">
    <location>
        <begin position="818"/>
        <end position="950"/>
    </location>
</feature>
<feature type="transmembrane region" description="Helical" evidence="18">
    <location>
        <begin position="284"/>
        <end position="305"/>
    </location>
</feature>
<evidence type="ECO:0000256" key="9">
    <source>
        <dbReference type="ARBA" id="ARBA00022692"/>
    </source>
</evidence>
<dbReference type="Pfam" id="PF21618">
    <property type="entry name" value="OST_P1"/>
    <property type="match status" value="1"/>
</dbReference>
<feature type="transmembrane region" description="Helical" evidence="18">
    <location>
        <begin position="126"/>
        <end position="143"/>
    </location>
</feature>
<dbReference type="EMBL" id="CP014854">
    <property type="protein sequence ID" value="ASI99584.1"/>
    <property type="molecule type" value="Genomic_DNA"/>
</dbReference>
<feature type="transmembrane region" description="Helical" evidence="18">
    <location>
        <begin position="466"/>
        <end position="487"/>
    </location>
</feature>
<accession>A0A218P3S9</accession>
<keyword evidence="7" id="KW-0328">Glycosyltransferase</keyword>
<dbReference type="GO" id="GO:0005886">
    <property type="term" value="C:plasma membrane"/>
    <property type="evidence" value="ECO:0007669"/>
    <property type="project" value="UniProtKB-SubCell"/>
</dbReference>
<evidence type="ECO:0000256" key="1">
    <source>
        <dbReference type="ARBA" id="ARBA00001936"/>
    </source>
</evidence>
<evidence type="ECO:0000256" key="10">
    <source>
        <dbReference type="ARBA" id="ARBA00022723"/>
    </source>
</evidence>
<dbReference type="GO" id="GO:0004576">
    <property type="term" value="F:oligosaccharyl transferase activity"/>
    <property type="evidence" value="ECO:0007669"/>
    <property type="project" value="InterPro"/>
</dbReference>
<evidence type="ECO:0000256" key="15">
    <source>
        <dbReference type="ARBA" id="ARBA00030679"/>
    </source>
</evidence>
<evidence type="ECO:0000256" key="14">
    <source>
        <dbReference type="ARBA" id="ARBA00023211"/>
    </source>
</evidence>
<evidence type="ECO:0000256" key="5">
    <source>
        <dbReference type="ARBA" id="ARBA00010810"/>
    </source>
</evidence>
<keyword evidence="8" id="KW-0808">Transferase</keyword>
<comment type="catalytic activity">
    <reaction evidence="16">
        <text>an archaeal dolichyl phosphooligosaccharide + [protein]-L-asparagine = an archaeal dolichyl phosphate + a glycoprotein with the oligosaccharide chain attached by N-beta-D-glycosyl linkage to a protein L-asparagine.</text>
        <dbReference type="EC" id="2.4.99.21"/>
    </reaction>
</comment>
<comment type="subcellular location">
    <subcellularLocation>
        <location evidence="3">Cell membrane</location>
        <topology evidence="3">Multi-pass membrane protein</topology>
    </subcellularLocation>
</comment>
<evidence type="ECO:0000256" key="2">
    <source>
        <dbReference type="ARBA" id="ARBA00001946"/>
    </source>
</evidence>
<dbReference type="Gene3D" id="2.40.128.390">
    <property type="match status" value="1"/>
</dbReference>
<keyword evidence="10" id="KW-0479">Metal-binding</keyword>
<dbReference type="KEGG" id="tce:A3L02_08450"/>
<feature type="transmembrane region" description="Helical" evidence="18">
    <location>
        <begin position="411"/>
        <end position="429"/>
    </location>
</feature>
<keyword evidence="9 18" id="KW-0812">Transmembrane</keyword>
<evidence type="ECO:0000256" key="16">
    <source>
        <dbReference type="ARBA" id="ARBA00034066"/>
    </source>
</evidence>
<evidence type="ECO:0000256" key="12">
    <source>
        <dbReference type="ARBA" id="ARBA00022989"/>
    </source>
</evidence>
<dbReference type="InterPro" id="IPR041152">
    <property type="entry name" value="OST_P2"/>
</dbReference>